<evidence type="ECO:0008006" key="57">
    <source>
        <dbReference type="Google" id="ProtNLM"/>
    </source>
</evidence>
<evidence type="ECO:0000313" key="12">
    <source>
        <dbReference type="EMBL" id="GMS81614.1"/>
    </source>
</evidence>
<dbReference type="EMBL" id="BTSX01000001">
    <property type="protein sequence ID" value="GMS82164.1"/>
    <property type="molecule type" value="Genomic_DNA"/>
</dbReference>
<evidence type="ECO:0000313" key="21">
    <source>
        <dbReference type="EMBL" id="GMS90253.1"/>
    </source>
</evidence>
<evidence type="ECO:0000256" key="2">
    <source>
        <dbReference type="SAM" id="MobiDB-lite"/>
    </source>
</evidence>
<evidence type="ECO:0000313" key="55">
    <source>
        <dbReference type="EMBL" id="GMT07996.1"/>
    </source>
</evidence>
<evidence type="ECO:0000313" key="31">
    <source>
        <dbReference type="EMBL" id="GMS97446.1"/>
    </source>
</evidence>
<evidence type="ECO:0000313" key="52">
    <source>
        <dbReference type="EMBL" id="GMT05289.1"/>
    </source>
</evidence>
<dbReference type="EMBL" id="BTSX01000005">
    <property type="protein sequence ID" value="GMS98627.1"/>
    <property type="molecule type" value="Genomic_DNA"/>
</dbReference>
<evidence type="ECO:0000313" key="44">
    <source>
        <dbReference type="EMBL" id="GMS99814.1"/>
    </source>
</evidence>
<evidence type="ECO:0000313" key="35">
    <source>
        <dbReference type="EMBL" id="GMS98117.1"/>
    </source>
</evidence>
<dbReference type="EMBL" id="BTSX01000001">
    <property type="protein sequence ID" value="GMS79310.1"/>
    <property type="molecule type" value="Genomic_DNA"/>
</dbReference>
<dbReference type="EMBL" id="BTSX01000006">
    <property type="protein sequence ID" value="GMT05289.1"/>
    <property type="molecule type" value="Genomic_DNA"/>
</dbReference>
<dbReference type="EMBL" id="BTSX01000005">
    <property type="protein sequence ID" value="GMT02084.1"/>
    <property type="molecule type" value="Genomic_DNA"/>
</dbReference>
<dbReference type="EMBL" id="BTSX01000002">
    <property type="protein sequence ID" value="GMS85823.1"/>
    <property type="molecule type" value="Genomic_DNA"/>
</dbReference>
<sequence>SELSNLRSDSSNLRSDSSNLNEYKRRCTFNQTHTRSSVHQMDPSSTTKKRKQYSSDLRTVIVAMRSKGLSVRQISNLTNMPTSSVHLILQLFGKTGTTEIEKRSGRPAKLSDREKRHLKVESIKDPRLPATELAIDLNKNRPNDPVCSKTVQRVLVAAGLPGRRPAYTSYINRRNRRKRLEFAREHLNWTPRQWTHVLWTDESKFELFSEGVQYVHRPVNKRFDPKYTIPTVKHGGGSVMVWGCFIGGKVGPLVRIEGIMKKEDYKKIMKKEMIPWAKANCPARWKFQQDNDPKHTSKLVMKWFKKKNIKKIEWPSQSPDLNPIENLWEVLDEAVRKQKPTNAADKFRILKEAWEKIPSDTLLDLAHSMKDRCAAVIESKGYPTKY</sequence>
<dbReference type="EMBL" id="BTSX01000004">
    <property type="protein sequence ID" value="GMS96602.1"/>
    <property type="molecule type" value="Genomic_DNA"/>
</dbReference>
<dbReference type="EMBL" id="BTSX01000002">
    <property type="protein sequence ID" value="GMS82305.1"/>
    <property type="molecule type" value="Genomic_DNA"/>
</dbReference>
<dbReference type="GO" id="GO:0006313">
    <property type="term" value="P:DNA transposition"/>
    <property type="evidence" value="ECO:0007669"/>
    <property type="project" value="InterPro"/>
</dbReference>
<dbReference type="Pfam" id="PF01498">
    <property type="entry name" value="HTH_Tnp_Tc3_2"/>
    <property type="match status" value="1"/>
</dbReference>
<evidence type="ECO:0000313" key="36">
    <source>
        <dbReference type="EMBL" id="GMS98163.1"/>
    </source>
</evidence>
<dbReference type="EMBL" id="BTSX01000005">
    <property type="protein sequence ID" value="GMS99814.1"/>
    <property type="molecule type" value="Genomic_DNA"/>
</dbReference>
<dbReference type="EMBL" id="BTSX01000004">
    <property type="protein sequence ID" value="GMS97487.1"/>
    <property type="molecule type" value="Genomic_DNA"/>
</dbReference>
<dbReference type="PANTHER" id="PTHR23022">
    <property type="entry name" value="TRANSPOSABLE ELEMENT-RELATED"/>
    <property type="match status" value="1"/>
</dbReference>
<dbReference type="InterPro" id="IPR036388">
    <property type="entry name" value="WH-like_DNA-bd_sf"/>
</dbReference>
<protein>
    <recommendedName>
        <fullName evidence="57">Transposase</fullName>
    </recommendedName>
</protein>
<evidence type="ECO:0000313" key="29">
    <source>
        <dbReference type="EMBL" id="GMS97241.1"/>
    </source>
</evidence>
<evidence type="ECO:0000313" key="54">
    <source>
        <dbReference type="EMBL" id="GMT07510.1"/>
    </source>
</evidence>
<evidence type="ECO:0000313" key="22">
    <source>
        <dbReference type="EMBL" id="GMS90337.1"/>
    </source>
</evidence>
<accession>A0AAV5SAN9</accession>
<dbReference type="GO" id="GO:0003677">
    <property type="term" value="F:DNA binding"/>
    <property type="evidence" value="ECO:0007669"/>
    <property type="project" value="InterPro"/>
</dbReference>
<evidence type="ECO:0000313" key="43">
    <source>
        <dbReference type="EMBL" id="GMS99475.1"/>
    </source>
</evidence>
<dbReference type="Pfam" id="PF13358">
    <property type="entry name" value="DDE_3"/>
    <property type="match status" value="1"/>
</dbReference>
<dbReference type="EMBL" id="BTSX01000004">
    <property type="protein sequence ID" value="GMS92274.1"/>
    <property type="molecule type" value="Genomic_DNA"/>
</dbReference>
<evidence type="ECO:0000259" key="4">
    <source>
        <dbReference type="Pfam" id="PF13358"/>
    </source>
</evidence>
<dbReference type="EMBL" id="BTSX01000005">
    <property type="protein sequence ID" value="GMS98117.1"/>
    <property type="molecule type" value="Genomic_DNA"/>
</dbReference>
<dbReference type="EMBL" id="BTSX01000005">
    <property type="protein sequence ID" value="GMS98089.1"/>
    <property type="molecule type" value="Genomic_DNA"/>
</dbReference>
<dbReference type="Gene3D" id="3.30.420.10">
    <property type="entry name" value="Ribonuclease H-like superfamily/Ribonuclease H"/>
    <property type="match status" value="1"/>
</dbReference>
<dbReference type="EMBL" id="BTSX01000002">
    <property type="protein sequence ID" value="GMS86143.1"/>
    <property type="molecule type" value="Genomic_DNA"/>
</dbReference>
<evidence type="ECO:0000256" key="1">
    <source>
        <dbReference type="ARBA" id="ARBA00004123"/>
    </source>
</evidence>
<dbReference type="InterPro" id="IPR002492">
    <property type="entry name" value="Transposase_Tc1-like"/>
</dbReference>
<dbReference type="EMBL" id="BTSX01000006">
    <property type="protein sequence ID" value="GMT07510.1"/>
    <property type="molecule type" value="Genomic_DNA"/>
</dbReference>
<feature type="non-terminal residue" evidence="11">
    <location>
        <position position="1"/>
    </location>
</feature>
<evidence type="ECO:0000313" key="18">
    <source>
        <dbReference type="EMBL" id="GMS86143.1"/>
    </source>
</evidence>
<evidence type="ECO:0000313" key="23">
    <source>
        <dbReference type="EMBL" id="GMS92274.1"/>
    </source>
</evidence>
<dbReference type="EMBL" id="BTSX01000005">
    <property type="protein sequence ID" value="GMT02045.1"/>
    <property type="molecule type" value="Genomic_DNA"/>
</dbReference>
<dbReference type="EMBL" id="BTSX01000005">
    <property type="protein sequence ID" value="GMS99325.1"/>
    <property type="molecule type" value="Genomic_DNA"/>
</dbReference>
<evidence type="ECO:0000313" key="39">
    <source>
        <dbReference type="EMBL" id="GMS99235.1"/>
    </source>
</evidence>
<dbReference type="EMBL" id="BTSX01000005">
    <property type="protein sequence ID" value="GMS98180.1"/>
    <property type="molecule type" value="Genomic_DNA"/>
</dbReference>
<evidence type="ECO:0000313" key="41">
    <source>
        <dbReference type="EMBL" id="GMS99325.1"/>
    </source>
</evidence>
<dbReference type="EMBL" id="BTSX01000003">
    <property type="protein sequence ID" value="GMS90337.1"/>
    <property type="molecule type" value="Genomic_DNA"/>
</dbReference>
<dbReference type="EMBL" id="BTSX01000005">
    <property type="protein sequence ID" value="GMT02098.1"/>
    <property type="molecule type" value="Genomic_DNA"/>
</dbReference>
<dbReference type="GO" id="GO:0015074">
    <property type="term" value="P:DNA integration"/>
    <property type="evidence" value="ECO:0007669"/>
    <property type="project" value="InterPro"/>
</dbReference>
<evidence type="ECO:0000313" key="11">
    <source>
        <dbReference type="EMBL" id="GMS79330.1"/>
    </source>
</evidence>
<proteinExistence type="predicted"/>
<dbReference type="EMBL" id="BTSX01000001">
    <property type="protein sequence ID" value="GMS81656.1"/>
    <property type="molecule type" value="Genomic_DNA"/>
</dbReference>
<dbReference type="EMBL" id="BTSX01000005">
    <property type="protein sequence ID" value="GMS99312.1"/>
    <property type="molecule type" value="Genomic_DNA"/>
</dbReference>
<dbReference type="EMBL" id="BTSX01000004">
    <property type="protein sequence ID" value="GMS92959.1"/>
    <property type="molecule type" value="Genomic_DNA"/>
</dbReference>
<evidence type="ECO:0000259" key="3">
    <source>
        <dbReference type="Pfam" id="PF01498"/>
    </source>
</evidence>
<dbReference type="EMBL" id="BTSX01000005">
    <property type="protein sequence ID" value="GMS98075.1"/>
    <property type="molecule type" value="Genomic_DNA"/>
</dbReference>
<dbReference type="EMBL" id="BTSX01000005">
    <property type="protein sequence ID" value="GMS98163.1"/>
    <property type="molecule type" value="Genomic_DNA"/>
</dbReference>
<evidence type="ECO:0000313" key="37">
    <source>
        <dbReference type="EMBL" id="GMS98180.1"/>
    </source>
</evidence>
<dbReference type="EMBL" id="BTSX01000005">
    <property type="protein sequence ID" value="GMT02512.1"/>
    <property type="molecule type" value="Genomic_DNA"/>
</dbReference>
<evidence type="ECO:0000313" key="34">
    <source>
        <dbReference type="EMBL" id="GMS98089.1"/>
    </source>
</evidence>
<feature type="compositionally biased region" description="Polar residues" evidence="2">
    <location>
        <begin position="28"/>
        <end position="46"/>
    </location>
</feature>
<comment type="caution">
    <text evidence="11">The sequence shown here is derived from an EMBL/GenBank/DDBJ whole genome shotgun (WGS) entry which is preliminary data.</text>
</comment>
<dbReference type="InterPro" id="IPR052338">
    <property type="entry name" value="Transposase_5"/>
</dbReference>
<dbReference type="EMBL" id="BTSX01000001">
    <property type="protein sequence ID" value="GMS78743.1"/>
    <property type="molecule type" value="Genomic_DNA"/>
</dbReference>
<evidence type="ECO:0000313" key="9">
    <source>
        <dbReference type="EMBL" id="GMS79310.1"/>
    </source>
</evidence>
<evidence type="ECO:0000313" key="28">
    <source>
        <dbReference type="EMBL" id="GMS96602.1"/>
    </source>
</evidence>
<evidence type="ECO:0000313" key="47">
    <source>
        <dbReference type="EMBL" id="GMT02045.1"/>
    </source>
</evidence>
<evidence type="ECO:0000313" key="20">
    <source>
        <dbReference type="EMBL" id="GMS86914.1"/>
    </source>
</evidence>
<evidence type="ECO:0000313" key="40">
    <source>
        <dbReference type="EMBL" id="GMS99312.1"/>
    </source>
</evidence>
<evidence type="ECO:0000313" key="30">
    <source>
        <dbReference type="EMBL" id="GMS97366.1"/>
    </source>
</evidence>
<dbReference type="EMBL" id="BTSX01000002">
    <property type="protein sequence ID" value="GMS83705.1"/>
    <property type="molecule type" value="Genomic_DNA"/>
</dbReference>
<dbReference type="Proteomes" id="UP001432027">
    <property type="component" value="Unassembled WGS sequence"/>
</dbReference>
<dbReference type="EMBL" id="BTSX01000006">
    <property type="protein sequence ID" value="GMT07169.1"/>
    <property type="molecule type" value="Genomic_DNA"/>
</dbReference>
<evidence type="ECO:0000313" key="24">
    <source>
        <dbReference type="EMBL" id="GMS92706.1"/>
    </source>
</evidence>
<dbReference type="EMBL" id="BTSX01000001">
    <property type="protein sequence ID" value="GMS78996.1"/>
    <property type="molecule type" value="Genomic_DNA"/>
</dbReference>
<evidence type="ECO:0000313" key="25">
    <source>
        <dbReference type="EMBL" id="GMS92959.1"/>
    </source>
</evidence>
<dbReference type="GO" id="GO:0005634">
    <property type="term" value="C:nucleus"/>
    <property type="evidence" value="ECO:0007669"/>
    <property type="project" value="UniProtKB-SubCell"/>
</dbReference>
<evidence type="ECO:0000313" key="33">
    <source>
        <dbReference type="EMBL" id="GMS98075.1"/>
    </source>
</evidence>
<evidence type="ECO:0000313" key="53">
    <source>
        <dbReference type="EMBL" id="GMT07169.1"/>
    </source>
</evidence>
<dbReference type="InterPro" id="IPR038717">
    <property type="entry name" value="Tc1-like_DDE_dom"/>
</dbReference>
<dbReference type="EMBL" id="BTSX01000001">
    <property type="protein sequence ID" value="GMS79313.1"/>
    <property type="molecule type" value="Genomic_DNA"/>
</dbReference>
<evidence type="ECO:0000313" key="32">
    <source>
        <dbReference type="EMBL" id="GMS97487.1"/>
    </source>
</evidence>
<evidence type="ECO:0000313" key="13">
    <source>
        <dbReference type="EMBL" id="GMS81656.1"/>
    </source>
</evidence>
<dbReference type="AlphaFoldDB" id="A0AAV5SAN9"/>
<evidence type="ECO:0000313" key="49">
    <source>
        <dbReference type="EMBL" id="GMT02098.1"/>
    </source>
</evidence>
<name>A0AAV5SAN9_9BILA</name>
<keyword evidence="56" id="KW-1185">Reference proteome</keyword>
<feature type="domain" description="Tc1-like transposase DDE" evidence="4">
    <location>
        <begin position="197"/>
        <end position="341"/>
    </location>
</feature>
<evidence type="ECO:0000313" key="50">
    <source>
        <dbReference type="EMBL" id="GMT02512.1"/>
    </source>
</evidence>
<evidence type="ECO:0000313" key="17">
    <source>
        <dbReference type="EMBL" id="GMS85823.1"/>
    </source>
</evidence>
<dbReference type="EMBL" id="BTSX01000005">
    <property type="protein sequence ID" value="GMS99235.1"/>
    <property type="molecule type" value="Genomic_DNA"/>
</dbReference>
<dbReference type="InterPro" id="IPR036397">
    <property type="entry name" value="RNaseH_sf"/>
</dbReference>
<feature type="domain" description="Transposase Tc1-like" evidence="3">
    <location>
        <begin position="116"/>
        <end position="188"/>
    </location>
</feature>
<dbReference type="EMBL" id="BTSX01000005">
    <property type="protein sequence ID" value="GMS99827.1"/>
    <property type="molecule type" value="Genomic_DNA"/>
</dbReference>
<evidence type="ECO:0000313" key="15">
    <source>
        <dbReference type="EMBL" id="GMS82305.1"/>
    </source>
</evidence>
<dbReference type="EMBL" id="BTSX01000005">
    <property type="protein sequence ID" value="GMT00608.1"/>
    <property type="molecule type" value="Genomic_DNA"/>
</dbReference>
<dbReference type="Gene3D" id="1.10.10.10">
    <property type="entry name" value="Winged helix-like DNA-binding domain superfamily/Winged helix DNA-binding domain"/>
    <property type="match status" value="1"/>
</dbReference>
<dbReference type="EMBL" id="BTSX01000006">
    <property type="protein sequence ID" value="GMT07996.1"/>
    <property type="molecule type" value="Genomic_DNA"/>
</dbReference>
<dbReference type="EMBL" id="BTSX01000001">
    <property type="protein sequence ID" value="GMS79042.1"/>
    <property type="molecule type" value="Genomic_DNA"/>
</dbReference>
<evidence type="ECO:0000313" key="16">
    <source>
        <dbReference type="EMBL" id="GMS83705.1"/>
    </source>
</evidence>
<evidence type="ECO:0000313" key="6">
    <source>
        <dbReference type="EMBL" id="GMS78743.1"/>
    </source>
</evidence>
<dbReference type="EMBL" id="BTSX01000001">
    <property type="protein sequence ID" value="GMS79330.1"/>
    <property type="molecule type" value="Genomic_DNA"/>
</dbReference>
<dbReference type="EMBL" id="BTSX01000005">
    <property type="protein sequence ID" value="GMS99474.1"/>
    <property type="molecule type" value="Genomic_DNA"/>
</dbReference>
<evidence type="ECO:0000313" key="56">
    <source>
        <dbReference type="Proteomes" id="UP001432027"/>
    </source>
</evidence>
<reference evidence="11" key="1">
    <citation type="submission" date="2023-10" db="EMBL/GenBank/DDBJ databases">
        <title>Genome assembly of Pristionchus species.</title>
        <authorList>
            <person name="Yoshida K."/>
            <person name="Sommer R.J."/>
        </authorList>
    </citation>
    <scope>NUCLEOTIDE SEQUENCE</scope>
    <source>
        <strain evidence="11">RS0144</strain>
    </source>
</reference>
<dbReference type="EMBL" id="BTSX01000006">
    <property type="protein sequence ID" value="GMT05050.1"/>
    <property type="molecule type" value="Genomic_DNA"/>
</dbReference>
<dbReference type="InterPro" id="IPR009057">
    <property type="entry name" value="Homeodomain-like_sf"/>
</dbReference>
<dbReference type="EMBL" id="BTSX01000004">
    <property type="protein sequence ID" value="GMS97446.1"/>
    <property type="molecule type" value="Genomic_DNA"/>
</dbReference>
<dbReference type="EMBL" id="BTSX01000001">
    <property type="protein sequence ID" value="GMS81614.1"/>
    <property type="molecule type" value="Genomic_DNA"/>
</dbReference>
<organism evidence="11 56">
    <name type="scientific">Pristionchus entomophagus</name>
    <dbReference type="NCBI Taxonomy" id="358040"/>
    <lineage>
        <taxon>Eukaryota</taxon>
        <taxon>Metazoa</taxon>
        <taxon>Ecdysozoa</taxon>
        <taxon>Nematoda</taxon>
        <taxon>Chromadorea</taxon>
        <taxon>Rhabditida</taxon>
        <taxon>Rhabditina</taxon>
        <taxon>Diplogasteromorpha</taxon>
        <taxon>Diplogasteroidea</taxon>
        <taxon>Neodiplogasteridae</taxon>
        <taxon>Pristionchus</taxon>
    </lineage>
</organism>
<dbReference type="EMBL" id="BTSX01000004">
    <property type="protein sequence ID" value="GMS92706.1"/>
    <property type="molecule type" value="Genomic_DNA"/>
</dbReference>
<dbReference type="EMBL" id="BTSX01000005">
    <property type="protein sequence ID" value="GMS99475.1"/>
    <property type="molecule type" value="Genomic_DNA"/>
</dbReference>
<evidence type="ECO:0000313" key="27">
    <source>
        <dbReference type="EMBL" id="GMS93632.1"/>
    </source>
</evidence>
<evidence type="ECO:0000313" key="48">
    <source>
        <dbReference type="EMBL" id="GMT02084.1"/>
    </source>
</evidence>
<dbReference type="EMBL" id="BTSX01000004">
    <property type="protein sequence ID" value="GMS97241.1"/>
    <property type="molecule type" value="Genomic_DNA"/>
</dbReference>
<evidence type="ECO:0000313" key="5">
    <source>
        <dbReference type="EMBL" id="GMS78332.1"/>
    </source>
</evidence>
<dbReference type="SUPFAM" id="SSF46689">
    <property type="entry name" value="Homeodomain-like"/>
    <property type="match status" value="1"/>
</dbReference>
<evidence type="ECO:0000313" key="45">
    <source>
        <dbReference type="EMBL" id="GMS99827.1"/>
    </source>
</evidence>
<evidence type="ECO:0000313" key="14">
    <source>
        <dbReference type="EMBL" id="GMS82164.1"/>
    </source>
</evidence>
<evidence type="ECO:0000313" key="8">
    <source>
        <dbReference type="EMBL" id="GMS79042.1"/>
    </source>
</evidence>
<feature type="compositionally biased region" description="Low complexity" evidence="2">
    <location>
        <begin position="1"/>
        <end position="21"/>
    </location>
</feature>
<dbReference type="EMBL" id="BTSX01000004">
    <property type="protein sequence ID" value="GMS97366.1"/>
    <property type="molecule type" value="Genomic_DNA"/>
</dbReference>
<dbReference type="EMBL" id="BTSX01000001">
    <property type="protein sequence ID" value="GMS78332.1"/>
    <property type="molecule type" value="Genomic_DNA"/>
</dbReference>
<dbReference type="EMBL" id="BTSX01000002">
    <property type="protein sequence ID" value="GMS86914.1"/>
    <property type="molecule type" value="Genomic_DNA"/>
</dbReference>
<evidence type="ECO:0000313" key="51">
    <source>
        <dbReference type="EMBL" id="GMT05050.1"/>
    </source>
</evidence>
<dbReference type="EMBL" id="BTSX01000002">
    <property type="protein sequence ID" value="GMS86290.1"/>
    <property type="molecule type" value="Genomic_DNA"/>
</dbReference>
<evidence type="ECO:0000313" key="10">
    <source>
        <dbReference type="EMBL" id="GMS79313.1"/>
    </source>
</evidence>
<feature type="region of interest" description="Disordered" evidence="2">
    <location>
        <begin position="1"/>
        <end position="53"/>
    </location>
</feature>
<dbReference type="EMBL" id="BTSX01000004">
    <property type="protein sequence ID" value="GMS93597.1"/>
    <property type="molecule type" value="Genomic_DNA"/>
</dbReference>
<comment type="subcellular location">
    <subcellularLocation>
        <location evidence="1">Nucleus</location>
    </subcellularLocation>
</comment>
<evidence type="ECO:0000313" key="7">
    <source>
        <dbReference type="EMBL" id="GMS78996.1"/>
    </source>
</evidence>
<evidence type="ECO:0000313" key="38">
    <source>
        <dbReference type="EMBL" id="GMS98627.1"/>
    </source>
</evidence>
<dbReference type="PANTHER" id="PTHR23022:SF135">
    <property type="entry name" value="SI:DKEY-77F5.3"/>
    <property type="match status" value="1"/>
</dbReference>
<evidence type="ECO:0000313" key="46">
    <source>
        <dbReference type="EMBL" id="GMT00608.1"/>
    </source>
</evidence>
<evidence type="ECO:0000313" key="19">
    <source>
        <dbReference type="EMBL" id="GMS86290.1"/>
    </source>
</evidence>
<gene>
    <name evidence="7" type="ORF">PENTCL1PPCAC_1171</name>
    <name evidence="8" type="ORF">PENTCL1PPCAC_1217</name>
    <name evidence="21" type="ORF">PENTCL1PPCAC_12428</name>
    <name evidence="22" type="ORF">PENTCL1PPCAC_12512</name>
    <name evidence="23" type="ORF">PENTCL1PPCAC_14449</name>
    <name evidence="9" type="ORF">PENTCL1PPCAC_1485</name>
    <name evidence="10" type="ORF">PENTCL1PPCAC_1488</name>
    <name evidence="24" type="ORF">PENTCL1PPCAC_14881</name>
    <name evidence="11" type="ORF">PENTCL1PPCAC_1505</name>
    <name evidence="25" type="ORF">PENTCL1PPCAC_15134</name>
    <name evidence="26" type="ORF">PENTCL1PPCAC_15772</name>
    <name evidence="27" type="ORF">PENTCL1PPCAC_15807</name>
    <name evidence="28" type="ORF">PENTCL1PPCAC_18777</name>
    <name evidence="29" type="ORF">PENTCL1PPCAC_19416</name>
    <name evidence="30" type="ORF">PENTCL1PPCAC_19541</name>
    <name evidence="31" type="ORF">PENTCL1PPCAC_19621</name>
    <name evidence="32" type="ORF">PENTCL1PPCAC_19662</name>
    <name evidence="33" type="ORF">PENTCL1PPCAC_20250</name>
    <name evidence="34" type="ORF">PENTCL1PPCAC_20264</name>
    <name evidence="35" type="ORF">PENTCL1PPCAC_20292</name>
    <name evidence="36" type="ORF">PENTCL1PPCAC_20338</name>
    <name evidence="37" type="ORF">PENTCL1PPCAC_20355</name>
    <name evidence="38" type="ORF">PENTCL1PPCAC_20802</name>
    <name evidence="39" type="ORF">PENTCL1PPCAC_21410</name>
    <name evidence="40" type="ORF">PENTCL1PPCAC_21487</name>
    <name evidence="41" type="ORF">PENTCL1PPCAC_21500</name>
    <name evidence="42" type="ORF">PENTCL1PPCAC_21649</name>
    <name evidence="43" type="ORF">PENTCL1PPCAC_21650</name>
    <name evidence="44" type="ORF">PENTCL1PPCAC_21989</name>
    <name evidence="45" type="ORF">PENTCL1PPCAC_22002</name>
    <name evidence="46" type="ORF">PENTCL1PPCAC_22782</name>
    <name evidence="47" type="ORF">PENTCL1PPCAC_24219</name>
    <name evidence="48" type="ORF">PENTCL1PPCAC_24258</name>
    <name evidence="49" type="ORF">PENTCL1PPCAC_24272</name>
    <name evidence="50" type="ORF">PENTCL1PPCAC_24686</name>
    <name evidence="51" type="ORF">PENTCL1PPCAC_27224</name>
    <name evidence="52" type="ORF">PENTCL1PPCAC_27463</name>
    <name evidence="53" type="ORF">PENTCL1PPCAC_29343</name>
    <name evidence="54" type="ORF">PENTCL1PPCAC_29684</name>
    <name evidence="55" type="ORF">PENTCL1PPCAC_30170</name>
    <name evidence="12" type="ORF">PENTCL1PPCAC_3789</name>
    <name evidence="13" type="ORF">PENTCL1PPCAC_3831</name>
    <name evidence="14" type="ORF">PENTCL1PPCAC_4339</name>
    <name evidence="15" type="ORF">PENTCL1PPCAC_4480</name>
    <name evidence="5" type="ORF">PENTCL1PPCAC_507</name>
    <name evidence="16" type="ORF">PENTCL1PPCAC_5880</name>
    <name evidence="17" type="ORF">PENTCL1PPCAC_7998</name>
    <name evidence="18" type="ORF">PENTCL1PPCAC_8318</name>
    <name evidence="19" type="ORF">PENTCL1PPCAC_8465</name>
    <name evidence="20" type="ORF">PENTCL1PPCAC_9089</name>
    <name evidence="6" type="ORF">PENTCL1PPCAC_918</name>
</gene>
<evidence type="ECO:0000313" key="42">
    <source>
        <dbReference type="EMBL" id="GMS99474.1"/>
    </source>
</evidence>
<dbReference type="EMBL" id="BTSX01000004">
    <property type="protein sequence ID" value="GMS93632.1"/>
    <property type="molecule type" value="Genomic_DNA"/>
</dbReference>
<dbReference type="EMBL" id="BTSX01000003">
    <property type="protein sequence ID" value="GMS90253.1"/>
    <property type="molecule type" value="Genomic_DNA"/>
</dbReference>
<evidence type="ECO:0000313" key="26">
    <source>
        <dbReference type="EMBL" id="GMS93597.1"/>
    </source>
</evidence>